<reference evidence="2 3" key="1">
    <citation type="submission" date="2016-07" db="EMBL/GenBank/DDBJ databases">
        <title>Draft genome of the white-rot fungus Obba rivulosa 3A-2.</title>
        <authorList>
            <consortium name="DOE Joint Genome Institute"/>
            <person name="Miettinen O."/>
            <person name="Riley R."/>
            <person name="Acob R."/>
            <person name="Barry K."/>
            <person name="Cullen D."/>
            <person name="De Vries R."/>
            <person name="Hainaut M."/>
            <person name="Hatakka A."/>
            <person name="Henrissat B."/>
            <person name="Hilden K."/>
            <person name="Kuo R."/>
            <person name="Labutti K."/>
            <person name="Lipzen A."/>
            <person name="Makela M.R."/>
            <person name="Sandor L."/>
            <person name="Spatafora J.W."/>
            <person name="Grigoriev I.V."/>
            <person name="Hibbett D.S."/>
        </authorList>
    </citation>
    <scope>NUCLEOTIDE SEQUENCE [LARGE SCALE GENOMIC DNA]</scope>
    <source>
        <strain evidence="2 3">3A-2</strain>
    </source>
</reference>
<dbReference type="Proteomes" id="UP000250043">
    <property type="component" value="Unassembled WGS sequence"/>
</dbReference>
<name>A0A8E2ASS4_9APHY</name>
<evidence type="ECO:0000313" key="2">
    <source>
        <dbReference type="EMBL" id="OCH87467.1"/>
    </source>
</evidence>
<evidence type="ECO:0008006" key="4">
    <source>
        <dbReference type="Google" id="ProtNLM"/>
    </source>
</evidence>
<accession>A0A8E2ASS4</accession>
<feature type="region of interest" description="Disordered" evidence="1">
    <location>
        <begin position="99"/>
        <end position="204"/>
    </location>
</feature>
<dbReference type="AlphaFoldDB" id="A0A8E2ASS4"/>
<proteinExistence type="predicted"/>
<sequence>MNRFASRPLRRSSSHLQRWIQDQRQIPSDEFIEPLHEEGFLESASSGCHPYLAYPHMSHPSLLKNVSGTVSVESFVIIDDIILGDEERVLVDAVTTNANRRPARATPHALPESSCPAHQLRGKSYSPSPLRNLHLTFRARRTSVSSPDDDPRSQSPHPGLVPRAVGERQHSHSRGSSLSTLFPLPRSSLATTRDPPCTPPRNAAWKLKRPSVAGHFSSGSVLESDVALPRPSICSTVTRSSATSHTRTSTDSPSVTRKIHFGSIRSQSPSSFFSPSPSLWSLPTDASHLNDPPDSTKVIARETDMARTIRSPLRASGNASGLGSVASMLASPKSRRKRKLIVSGIPMNDEHRVEGVRQWCESFGEINYITRISNGDLHVDFRKAEVADTVCRLQARVYIGGVGSVGLSWFTGKKP</sequence>
<gene>
    <name evidence="2" type="ORF">OBBRIDRAFT_154424</name>
</gene>
<dbReference type="EMBL" id="KV722484">
    <property type="protein sequence ID" value="OCH87467.1"/>
    <property type="molecule type" value="Genomic_DNA"/>
</dbReference>
<evidence type="ECO:0000256" key="1">
    <source>
        <dbReference type="SAM" id="MobiDB-lite"/>
    </source>
</evidence>
<keyword evidence="3" id="KW-1185">Reference proteome</keyword>
<evidence type="ECO:0000313" key="3">
    <source>
        <dbReference type="Proteomes" id="UP000250043"/>
    </source>
</evidence>
<organism evidence="2 3">
    <name type="scientific">Obba rivulosa</name>
    <dbReference type="NCBI Taxonomy" id="1052685"/>
    <lineage>
        <taxon>Eukaryota</taxon>
        <taxon>Fungi</taxon>
        <taxon>Dikarya</taxon>
        <taxon>Basidiomycota</taxon>
        <taxon>Agaricomycotina</taxon>
        <taxon>Agaricomycetes</taxon>
        <taxon>Polyporales</taxon>
        <taxon>Gelatoporiaceae</taxon>
        <taxon>Obba</taxon>
    </lineage>
</organism>
<dbReference type="OrthoDB" id="3071736at2759"/>
<protein>
    <recommendedName>
        <fullName evidence="4">RRM domain-containing protein</fullName>
    </recommendedName>
</protein>